<feature type="region of interest" description="Disordered" evidence="1">
    <location>
        <begin position="97"/>
        <end position="132"/>
    </location>
</feature>
<feature type="region of interest" description="Disordered" evidence="1">
    <location>
        <begin position="186"/>
        <end position="230"/>
    </location>
</feature>
<name>A0A210QHM3_MIZYE</name>
<evidence type="ECO:0000313" key="3">
    <source>
        <dbReference type="Proteomes" id="UP000242188"/>
    </source>
</evidence>
<feature type="region of interest" description="Disordered" evidence="1">
    <location>
        <begin position="1"/>
        <end position="21"/>
    </location>
</feature>
<accession>A0A210QHM3</accession>
<proteinExistence type="predicted"/>
<comment type="caution">
    <text evidence="2">The sequence shown here is derived from an EMBL/GenBank/DDBJ whole genome shotgun (WGS) entry which is preliminary data.</text>
</comment>
<dbReference type="EMBL" id="NEDP02003615">
    <property type="protein sequence ID" value="OWF48273.1"/>
    <property type="molecule type" value="Genomic_DNA"/>
</dbReference>
<evidence type="ECO:0000313" key="2">
    <source>
        <dbReference type="EMBL" id="OWF48273.1"/>
    </source>
</evidence>
<feature type="compositionally biased region" description="Polar residues" evidence="1">
    <location>
        <begin position="186"/>
        <end position="226"/>
    </location>
</feature>
<dbReference type="Proteomes" id="UP000242188">
    <property type="component" value="Unassembled WGS sequence"/>
</dbReference>
<feature type="compositionally biased region" description="Basic and acidic residues" evidence="1">
    <location>
        <begin position="1"/>
        <end position="13"/>
    </location>
</feature>
<sequence length="409" mass="45835">MLKHASERCKEQKTMGVKSRSGSIFKGKEMTSQNGRAPSSDLELIPDLVNAKTTVTESNYNSINYHMKMSDRNRTVIRRRAERLRQRDMEIRKRLEKVNKKAKPIGDGTSAKQDIKSCQEASLTSKTDTESEKSIKQPTLCTVIVSSNEIAVNSSGSMDLLQHETGSMRMDYQMNNNICDSVSSLNSLTSQPETGSVENGSQCNLNETTGTVSEDQETGSEVQENQLNHKKAWDAVSADDDMATEIRRGREGRSAPAEHMMKMHVTSTTDEENIERKSPTTKITNEHVENESARSPAVKLKAFVGERYCFNKAKILSKSTNGISKEENVHTPKRKKQTMCFYLADMASPHSLGISPKRIKLHKSSKKTRIASTLTSSFTGSMNFSKMKMRKTVLNILKTDRRACSREVF</sequence>
<protein>
    <submittedName>
        <fullName evidence="2">Uncharacterized protein</fullName>
    </submittedName>
</protein>
<keyword evidence="3" id="KW-1185">Reference proteome</keyword>
<reference evidence="2 3" key="1">
    <citation type="journal article" date="2017" name="Nat. Ecol. Evol.">
        <title>Scallop genome provides insights into evolution of bilaterian karyotype and development.</title>
        <authorList>
            <person name="Wang S."/>
            <person name="Zhang J."/>
            <person name="Jiao W."/>
            <person name="Li J."/>
            <person name="Xun X."/>
            <person name="Sun Y."/>
            <person name="Guo X."/>
            <person name="Huan P."/>
            <person name="Dong B."/>
            <person name="Zhang L."/>
            <person name="Hu X."/>
            <person name="Sun X."/>
            <person name="Wang J."/>
            <person name="Zhao C."/>
            <person name="Wang Y."/>
            <person name="Wang D."/>
            <person name="Huang X."/>
            <person name="Wang R."/>
            <person name="Lv J."/>
            <person name="Li Y."/>
            <person name="Zhang Z."/>
            <person name="Liu B."/>
            <person name="Lu W."/>
            <person name="Hui Y."/>
            <person name="Liang J."/>
            <person name="Zhou Z."/>
            <person name="Hou R."/>
            <person name="Li X."/>
            <person name="Liu Y."/>
            <person name="Li H."/>
            <person name="Ning X."/>
            <person name="Lin Y."/>
            <person name="Zhao L."/>
            <person name="Xing Q."/>
            <person name="Dou J."/>
            <person name="Li Y."/>
            <person name="Mao J."/>
            <person name="Guo H."/>
            <person name="Dou H."/>
            <person name="Li T."/>
            <person name="Mu C."/>
            <person name="Jiang W."/>
            <person name="Fu Q."/>
            <person name="Fu X."/>
            <person name="Miao Y."/>
            <person name="Liu J."/>
            <person name="Yu Q."/>
            <person name="Li R."/>
            <person name="Liao H."/>
            <person name="Li X."/>
            <person name="Kong Y."/>
            <person name="Jiang Z."/>
            <person name="Chourrout D."/>
            <person name="Li R."/>
            <person name="Bao Z."/>
        </authorList>
    </citation>
    <scope>NUCLEOTIDE SEQUENCE [LARGE SCALE GENOMIC DNA]</scope>
    <source>
        <strain evidence="2 3">PY_sf001</strain>
    </source>
</reference>
<organism evidence="2 3">
    <name type="scientific">Mizuhopecten yessoensis</name>
    <name type="common">Japanese scallop</name>
    <name type="synonym">Patinopecten yessoensis</name>
    <dbReference type="NCBI Taxonomy" id="6573"/>
    <lineage>
        <taxon>Eukaryota</taxon>
        <taxon>Metazoa</taxon>
        <taxon>Spiralia</taxon>
        <taxon>Lophotrochozoa</taxon>
        <taxon>Mollusca</taxon>
        <taxon>Bivalvia</taxon>
        <taxon>Autobranchia</taxon>
        <taxon>Pteriomorphia</taxon>
        <taxon>Pectinida</taxon>
        <taxon>Pectinoidea</taxon>
        <taxon>Pectinidae</taxon>
        <taxon>Mizuhopecten</taxon>
    </lineage>
</organism>
<dbReference type="AlphaFoldDB" id="A0A210QHM3"/>
<evidence type="ECO:0000256" key="1">
    <source>
        <dbReference type="SAM" id="MobiDB-lite"/>
    </source>
</evidence>
<gene>
    <name evidence="2" type="ORF">KP79_PYT17165</name>
</gene>